<proteinExistence type="predicted"/>
<reference evidence="1" key="1">
    <citation type="submission" date="2014-09" db="EMBL/GenBank/DDBJ databases">
        <authorList>
            <person name="Magalhaes I.L.F."/>
            <person name="Oliveira U."/>
            <person name="Santos F.R."/>
            <person name="Vidigal T.H.D.A."/>
            <person name="Brescovit A.D."/>
            <person name="Santos A.J."/>
        </authorList>
    </citation>
    <scope>NUCLEOTIDE SEQUENCE</scope>
    <source>
        <tissue evidence="1">Shoot tissue taken approximately 20 cm above the soil surface</tissue>
    </source>
</reference>
<reference evidence="1" key="2">
    <citation type="journal article" date="2015" name="Data Brief">
        <title>Shoot transcriptome of the giant reed, Arundo donax.</title>
        <authorList>
            <person name="Barrero R.A."/>
            <person name="Guerrero F.D."/>
            <person name="Moolhuijzen P."/>
            <person name="Goolsby J.A."/>
            <person name="Tidwell J."/>
            <person name="Bellgard S.E."/>
            <person name="Bellgard M.I."/>
        </authorList>
    </citation>
    <scope>NUCLEOTIDE SEQUENCE</scope>
    <source>
        <tissue evidence="1">Shoot tissue taken approximately 20 cm above the soil surface</tissue>
    </source>
</reference>
<protein>
    <submittedName>
        <fullName evidence="1">Uncharacterized protein</fullName>
    </submittedName>
</protein>
<dbReference type="AlphaFoldDB" id="A0A0A9D7A0"/>
<sequence>MSSATPVVLTMLTAYRHANAYSGMKKALSPPPWRNPAKQHLRYGNGTRSTACQLPLRSTQQERAQLALIQRFLVGGFSLGDNPCQSPPRCADLYMVDTMKDLHQLPWLERFVSVISDSYNDDYIQ</sequence>
<dbReference type="EMBL" id="GBRH01213406">
    <property type="protein sequence ID" value="JAD84489.1"/>
    <property type="molecule type" value="Transcribed_RNA"/>
</dbReference>
<accession>A0A0A9D7A0</accession>
<organism evidence="1">
    <name type="scientific">Arundo donax</name>
    <name type="common">Giant reed</name>
    <name type="synonym">Donax arundinaceus</name>
    <dbReference type="NCBI Taxonomy" id="35708"/>
    <lineage>
        <taxon>Eukaryota</taxon>
        <taxon>Viridiplantae</taxon>
        <taxon>Streptophyta</taxon>
        <taxon>Embryophyta</taxon>
        <taxon>Tracheophyta</taxon>
        <taxon>Spermatophyta</taxon>
        <taxon>Magnoliopsida</taxon>
        <taxon>Liliopsida</taxon>
        <taxon>Poales</taxon>
        <taxon>Poaceae</taxon>
        <taxon>PACMAD clade</taxon>
        <taxon>Arundinoideae</taxon>
        <taxon>Arundineae</taxon>
        <taxon>Arundo</taxon>
    </lineage>
</organism>
<name>A0A0A9D7A0_ARUDO</name>
<evidence type="ECO:0000313" key="1">
    <source>
        <dbReference type="EMBL" id="JAD84489.1"/>
    </source>
</evidence>